<dbReference type="InterPro" id="IPR043128">
    <property type="entry name" value="Rev_trsase/Diguanyl_cyclase"/>
</dbReference>
<dbReference type="SUPFAM" id="SSF55073">
    <property type="entry name" value="Nucleotide cyclase"/>
    <property type="match status" value="1"/>
</dbReference>
<dbReference type="InterPro" id="IPR001789">
    <property type="entry name" value="Sig_transdc_resp-reg_receiver"/>
</dbReference>
<dbReference type="GO" id="GO:0005886">
    <property type="term" value="C:plasma membrane"/>
    <property type="evidence" value="ECO:0007669"/>
    <property type="project" value="TreeGrafter"/>
</dbReference>
<reference evidence="3" key="1">
    <citation type="journal article" date="2015" name="Nature">
        <title>Complex archaea that bridge the gap between prokaryotes and eukaryotes.</title>
        <authorList>
            <person name="Spang A."/>
            <person name="Saw J.H."/>
            <person name="Jorgensen S.L."/>
            <person name="Zaremba-Niedzwiedzka K."/>
            <person name="Martijn J."/>
            <person name="Lind A.E."/>
            <person name="van Eijk R."/>
            <person name="Schleper C."/>
            <person name="Guy L."/>
            <person name="Ettema T.J."/>
        </authorList>
    </citation>
    <scope>NUCLEOTIDE SEQUENCE</scope>
</reference>
<name>A0A0F9F2G1_9ZZZZ</name>
<dbReference type="GO" id="GO:0052621">
    <property type="term" value="F:diguanylate cyclase activity"/>
    <property type="evidence" value="ECO:0007669"/>
    <property type="project" value="TreeGrafter"/>
</dbReference>
<dbReference type="SUPFAM" id="SSF52172">
    <property type="entry name" value="CheY-like"/>
    <property type="match status" value="1"/>
</dbReference>
<dbReference type="GO" id="GO:0000160">
    <property type="term" value="P:phosphorelay signal transduction system"/>
    <property type="evidence" value="ECO:0007669"/>
    <property type="project" value="InterPro"/>
</dbReference>
<evidence type="ECO:0008006" key="4">
    <source>
        <dbReference type="Google" id="ProtNLM"/>
    </source>
</evidence>
<protein>
    <recommendedName>
        <fullName evidence="4">GGDEF domain-containing protein</fullName>
    </recommendedName>
</protein>
<evidence type="ECO:0000259" key="1">
    <source>
        <dbReference type="PROSITE" id="PS50110"/>
    </source>
</evidence>
<dbReference type="CDD" id="cd01949">
    <property type="entry name" value="GGDEF"/>
    <property type="match status" value="1"/>
</dbReference>
<dbReference type="GO" id="GO:0043709">
    <property type="term" value="P:cell adhesion involved in single-species biofilm formation"/>
    <property type="evidence" value="ECO:0007669"/>
    <property type="project" value="TreeGrafter"/>
</dbReference>
<proteinExistence type="predicted"/>
<evidence type="ECO:0000259" key="2">
    <source>
        <dbReference type="PROSITE" id="PS50887"/>
    </source>
</evidence>
<gene>
    <name evidence="3" type="ORF">LCGC14_2003750</name>
</gene>
<dbReference type="SMART" id="SM00267">
    <property type="entry name" value="GGDEF"/>
    <property type="match status" value="1"/>
</dbReference>
<comment type="caution">
    <text evidence="3">The sequence shown here is derived from an EMBL/GenBank/DDBJ whole genome shotgun (WGS) entry which is preliminary data.</text>
</comment>
<feature type="domain" description="GGDEF" evidence="2">
    <location>
        <begin position="316"/>
        <end position="449"/>
    </location>
</feature>
<organism evidence="3">
    <name type="scientific">marine sediment metagenome</name>
    <dbReference type="NCBI Taxonomy" id="412755"/>
    <lineage>
        <taxon>unclassified sequences</taxon>
        <taxon>metagenomes</taxon>
        <taxon>ecological metagenomes</taxon>
    </lineage>
</organism>
<sequence length="464" mass="51773">MTNKPPIFLETPINKQNLWSTVDTESIENHIHIWLLDEQIQNKTTQELIQQLQALHYSFSLFKGPGEINNSPNRIKPKLLLIKLTQSLTSKSAAELQVISSVVEEYNCPIFIITPVDDFQSRLCATRLGIKDYCLDSSNSNLLSQRISEVIEHRFTAETRVLFMGDDPGIARKYISPLKNAGITAATLDNPAAIAETLLAFKPELVLIESQVASYSGADIVGVIRQYSRWNQLPIIYLSPLSTVAQQDQGGFTGNDGILIEPISDESLLSAIYDRIYLSRRLNSAINKDSLTGLLNQSSIKEAGNTTMMRMRRTQGTTTYVMLDIDNFKKINDTYGHSSGDAVLTALARLLKNRLRRTDSIGRYGGDEFLIILSNCDDDNSRKIFDNIRQLFSNLPFHHLGKKFTCTISIGLTRASEHRLDSAELIDIADNALYLAKQSGRNQIAQLSPTDRPTSINVPVPLLG</sequence>
<dbReference type="InterPro" id="IPR050469">
    <property type="entry name" value="Diguanylate_Cyclase"/>
</dbReference>
<dbReference type="GO" id="GO:1902201">
    <property type="term" value="P:negative regulation of bacterial-type flagellum-dependent cell motility"/>
    <property type="evidence" value="ECO:0007669"/>
    <property type="project" value="TreeGrafter"/>
</dbReference>
<dbReference type="InterPro" id="IPR000160">
    <property type="entry name" value="GGDEF_dom"/>
</dbReference>
<accession>A0A0F9F2G1</accession>
<dbReference type="PROSITE" id="PS50887">
    <property type="entry name" value="GGDEF"/>
    <property type="match status" value="1"/>
</dbReference>
<dbReference type="Gene3D" id="3.30.70.270">
    <property type="match status" value="1"/>
</dbReference>
<dbReference type="InterPro" id="IPR029787">
    <property type="entry name" value="Nucleotide_cyclase"/>
</dbReference>
<dbReference type="EMBL" id="LAZR01022821">
    <property type="protein sequence ID" value="KKL80539.1"/>
    <property type="molecule type" value="Genomic_DNA"/>
</dbReference>
<dbReference type="NCBIfam" id="TIGR00254">
    <property type="entry name" value="GGDEF"/>
    <property type="match status" value="1"/>
</dbReference>
<dbReference type="PANTHER" id="PTHR45138">
    <property type="entry name" value="REGULATORY COMPONENTS OF SENSORY TRANSDUCTION SYSTEM"/>
    <property type="match status" value="1"/>
</dbReference>
<dbReference type="PANTHER" id="PTHR45138:SF9">
    <property type="entry name" value="DIGUANYLATE CYCLASE DGCM-RELATED"/>
    <property type="match status" value="1"/>
</dbReference>
<dbReference type="Gene3D" id="3.40.50.2300">
    <property type="match status" value="1"/>
</dbReference>
<evidence type="ECO:0000313" key="3">
    <source>
        <dbReference type="EMBL" id="KKL80539.1"/>
    </source>
</evidence>
<dbReference type="Pfam" id="PF00990">
    <property type="entry name" value="GGDEF"/>
    <property type="match status" value="1"/>
</dbReference>
<dbReference type="AlphaFoldDB" id="A0A0F9F2G1"/>
<dbReference type="PROSITE" id="PS50110">
    <property type="entry name" value="RESPONSE_REGULATORY"/>
    <property type="match status" value="1"/>
</dbReference>
<feature type="domain" description="Response regulatory" evidence="1">
    <location>
        <begin position="160"/>
        <end position="276"/>
    </location>
</feature>
<dbReference type="FunFam" id="3.30.70.270:FF:000001">
    <property type="entry name" value="Diguanylate cyclase domain protein"/>
    <property type="match status" value="1"/>
</dbReference>
<dbReference type="InterPro" id="IPR011006">
    <property type="entry name" value="CheY-like_superfamily"/>
</dbReference>